<gene>
    <name evidence="8" type="ORF">R9X50_00322000</name>
</gene>
<name>A0AAQ3M360_9PEZI</name>
<accession>A0AAQ3M360</accession>
<feature type="region of interest" description="Disordered" evidence="6">
    <location>
        <begin position="159"/>
        <end position="202"/>
    </location>
</feature>
<dbReference type="SUPFAM" id="SSF90229">
    <property type="entry name" value="CCCH zinc finger"/>
    <property type="match status" value="1"/>
</dbReference>
<dbReference type="EMBL" id="CP138583">
    <property type="protein sequence ID" value="WPH00393.1"/>
    <property type="molecule type" value="Genomic_DNA"/>
</dbReference>
<dbReference type="GO" id="GO:0045892">
    <property type="term" value="P:negative regulation of DNA-templated transcription"/>
    <property type="evidence" value="ECO:0007669"/>
    <property type="project" value="InterPro"/>
</dbReference>
<feature type="compositionally biased region" description="Low complexity" evidence="6">
    <location>
        <begin position="15"/>
        <end position="28"/>
    </location>
</feature>
<dbReference type="InterPro" id="IPR041367">
    <property type="entry name" value="Znf-CCCH_4"/>
</dbReference>
<keyword evidence="1 5" id="KW-0479">Metal-binding</keyword>
<evidence type="ECO:0000256" key="5">
    <source>
        <dbReference type="PROSITE-ProRule" id="PRU00723"/>
    </source>
</evidence>
<evidence type="ECO:0000259" key="7">
    <source>
        <dbReference type="PROSITE" id="PS50103"/>
    </source>
</evidence>
<keyword evidence="3 5" id="KW-0863">Zinc-finger</keyword>
<dbReference type="GO" id="GO:0003723">
    <property type="term" value="F:RNA binding"/>
    <property type="evidence" value="ECO:0007669"/>
    <property type="project" value="InterPro"/>
</dbReference>
<reference evidence="8 9" key="1">
    <citation type="submission" date="2023-11" db="EMBL/GenBank/DDBJ databases">
        <title>An acidophilic fungus is an integral part of prey digestion in a carnivorous sundew plant.</title>
        <authorList>
            <person name="Tsai I.J."/>
        </authorList>
    </citation>
    <scope>NUCLEOTIDE SEQUENCE [LARGE SCALE GENOMIC DNA]</scope>
    <source>
        <strain evidence="8">169a</strain>
    </source>
</reference>
<dbReference type="Pfam" id="PF18044">
    <property type="entry name" value="zf-CCCH_4"/>
    <property type="match status" value="1"/>
</dbReference>
<organism evidence="8 9">
    <name type="scientific">Acrodontium crateriforme</name>
    <dbReference type="NCBI Taxonomy" id="150365"/>
    <lineage>
        <taxon>Eukaryota</taxon>
        <taxon>Fungi</taxon>
        <taxon>Dikarya</taxon>
        <taxon>Ascomycota</taxon>
        <taxon>Pezizomycotina</taxon>
        <taxon>Dothideomycetes</taxon>
        <taxon>Dothideomycetidae</taxon>
        <taxon>Mycosphaerellales</taxon>
        <taxon>Teratosphaeriaceae</taxon>
        <taxon>Acrodontium</taxon>
    </lineage>
</organism>
<protein>
    <recommendedName>
        <fullName evidence="7">C3H1-type domain-containing protein</fullName>
    </recommendedName>
</protein>
<feature type="domain" description="C3H1-type" evidence="7">
    <location>
        <begin position="108"/>
        <end position="135"/>
    </location>
</feature>
<keyword evidence="4 5" id="KW-0862">Zinc</keyword>
<dbReference type="PANTHER" id="PTHR13119">
    <property type="entry name" value="ZINC FINGER CCCH DOMAIN-CONTAINING PROTEI"/>
    <property type="match status" value="1"/>
</dbReference>
<dbReference type="AlphaFoldDB" id="A0AAQ3M360"/>
<feature type="zinc finger region" description="C3H1-type" evidence="5">
    <location>
        <begin position="108"/>
        <end position="135"/>
    </location>
</feature>
<dbReference type="PANTHER" id="PTHR13119:SF12">
    <property type="entry name" value="PROTEIN SUPPRESSOR OF SABLE"/>
    <property type="match status" value="1"/>
</dbReference>
<dbReference type="GO" id="GO:0008270">
    <property type="term" value="F:zinc ion binding"/>
    <property type="evidence" value="ECO:0007669"/>
    <property type="project" value="UniProtKB-KW"/>
</dbReference>
<dbReference type="Gene3D" id="4.10.1000.10">
    <property type="entry name" value="Zinc finger, CCCH-type"/>
    <property type="match status" value="1"/>
</dbReference>
<feature type="domain" description="C3H1-type" evidence="7">
    <location>
        <begin position="79"/>
        <end position="106"/>
    </location>
</feature>
<dbReference type="InterPro" id="IPR000571">
    <property type="entry name" value="Znf_CCCH"/>
</dbReference>
<feature type="region of interest" description="Disordered" evidence="6">
    <location>
        <begin position="457"/>
        <end position="476"/>
    </location>
</feature>
<evidence type="ECO:0000256" key="1">
    <source>
        <dbReference type="ARBA" id="ARBA00022723"/>
    </source>
</evidence>
<keyword evidence="2" id="KW-0677">Repeat</keyword>
<sequence length="589" mass="62500">MNGFSSPSPLAGPNGSASGSSHQQQAVSDNPSNSKRMSGERNGSVPMPVASPRQFQMTPGEMPMTSMSAMPRSPPKNKNTSHVPCKFFLQSQCQAGRMCPFSHDIESTTRPAPCKYFAKGGCKFGRKCALLHISPDGTIMNRMPQGYQQQQYMPSPQMPAGFAAPPPGLLSMQAQGLETRPNGDGTPDLDGYSYGGKGNEVPPVDVTYTSPSPKYGSPGQTDRFATSPQHKGLSVLDAPLPSSFDSSGISMAAMNGLHPASVPSRFGLESPPSSLPRKSHFGNTTLRNLHSSAFGDRGMDGVLAGIGSSPPSGADEPLTFPKRSLHSERLRASRPVFSASLGTRLPTQSFEYSDDDEEGDSGVEEDLLPASLRDLIPEDKLRRGSRNTFDDETPAAFLAAQRRTISINNTPRESRMEMAYSSSPSRYSSVFASASGQANKAEVGSPLRNSGFPLAVPSKPSNGDISPSISSPPRQASMSMFTQELQRTKLDAARSQAGQPSAPIRTASKGHAARRSLDRGVSTNSVGKIDEEQELFDMDEISGPIRPTARSNFSDLSTSGGAWSTKPFGSSPGNAESAFGAIGGHRSSK</sequence>
<dbReference type="SMART" id="SM00356">
    <property type="entry name" value="ZnF_C3H1"/>
    <property type="match status" value="2"/>
</dbReference>
<feature type="zinc finger region" description="C3H1-type" evidence="5">
    <location>
        <begin position="79"/>
        <end position="106"/>
    </location>
</feature>
<feature type="compositionally biased region" description="Polar residues" evidence="6">
    <location>
        <begin position="459"/>
        <end position="476"/>
    </location>
</feature>
<feature type="region of interest" description="Disordered" evidence="6">
    <location>
        <begin position="493"/>
        <end position="523"/>
    </location>
</feature>
<feature type="region of interest" description="Disordered" evidence="6">
    <location>
        <begin position="537"/>
        <end position="589"/>
    </location>
</feature>
<keyword evidence="9" id="KW-1185">Reference proteome</keyword>
<proteinExistence type="predicted"/>
<evidence type="ECO:0000256" key="2">
    <source>
        <dbReference type="ARBA" id="ARBA00022737"/>
    </source>
</evidence>
<dbReference type="InterPro" id="IPR045124">
    <property type="entry name" value="Su(sable)-like"/>
</dbReference>
<dbReference type="PROSITE" id="PS50103">
    <property type="entry name" value="ZF_C3H1"/>
    <property type="match status" value="2"/>
</dbReference>
<dbReference type="InterPro" id="IPR036855">
    <property type="entry name" value="Znf_CCCH_sf"/>
</dbReference>
<evidence type="ECO:0000313" key="9">
    <source>
        <dbReference type="Proteomes" id="UP001303373"/>
    </source>
</evidence>
<feature type="region of interest" description="Disordered" evidence="6">
    <location>
        <begin position="1"/>
        <end position="79"/>
    </location>
</feature>
<evidence type="ECO:0000313" key="8">
    <source>
        <dbReference type="EMBL" id="WPH00393.1"/>
    </source>
</evidence>
<evidence type="ECO:0000256" key="6">
    <source>
        <dbReference type="SAM" id="MobiDB-lite"/>
    </source>
</evidence>
<dbReference type="Proteomes" id="UP001303373">
    <property type="component" value="Chromosome 4"/>
</dbReference>
<dbReference type="GO" id="GO:0005634">
    <property type="term" value="C:nucleus"/>
    <property type="evidence" value="ECO:0007669"/>
    <property type="project" value="TreeGrafter"/>
</dbReference>
<evidence type="ECO:0000256" key="3">
    <source>
        <dbReference type="ARBA" id="ARBA00022771"/>
    </source>
</evidence>
<evidence type="ECO:0000256" key="4">
    <source>
        <dbReference type="ARBA" id="ARBA00022833"/>
    </source>
</evidence>
<feature type="compositionally biased region" description="Polar residues" evidence="6">
    <location>
        <begin position="549"/>
        <end position="574"/>
    </location>
</feature>